<proteinExistence type="predicted"/>
<reference evidence="2" key="1">
    <citation type="journal article" date="2017" name="Genome Biol.">
        <title>Comparative genomics reveals high biological diversity and specific adaptations in the industrially and medically important fungal genus Aspergillus.</title>
        <authorList>
            <person name="de Vries R.P."/>
            <person name="Riley R."/>
            <person name="Wiebenga A."/>
            <person name="Aguilar-Osorio G."/>
            <person name="Amillis S."/>
            <person name="Uchima C.A."/>
            <person name="Anderluh G."/>
            <person name="Asadollahi M."/>
            <person name="Askin M."/>
            <person name="Barry K."/>
            <person name="Battaglia E."/>
            <person name="Bayram O."/>
            <person name="Benocci T."/>
            <person name="Braus-Stromeyer S.A."/>
            <person name="Caldana C."/>
            <person name="Canovas D."/>
            <person name="Cerqueira G.C."/>
            <person name="Chen F."/>
            <person name="Chen W."/>
            <person name="Choi C."/>
            <person name="Clum A."/>
            <person name="Dos Santos R.A."/>
            <person name="Damasio A.R."/>
            <person name="Diallinas G."/>
            <person name="Emri T."/>
            <person name="Fekete E."/>
            <person name="Flipphi M."/>
            <person name="Freyberg S."/>
            <person name="Gallo A."/>
            <person name="Gournas C."/>
            <person name="Habgood R."/>
            <person name="Hainaut M."/>
            <person name="Harispe M.L."/>
            <person name="Henrissat B."/>
            <person name="Hilden K.S."/>
            <person name="Hope R."/>
            <person name="Hossain A."/>
            <person name="Karabika E."/>
            <person name="Karaffa L."/>
            <person name="Karanyi Z."/>
            <person name="Krasevec N."/>
            <person name="Kuo A."/>
            <person name="Kusch H."/>
            <person name="LaButti K."/>
            <person name="Lagendijk E.L."/>
            <person name="Lapidus A."/>
            <person name="Levasseur A."/>
            <person name="Lindquist E."/>
            <person name="Lipzen A."/>
            <person name="Logrieco A.F."/>
            <person name="MacCabe A."/>
            <person name="Maekelae M.R."/>
            <person name="Malavazi I."/>
            <person name="Melin P."/>
            <person name="Meyer V."/>
            <person name="Mielnichuk N."/>
            <person name="Miskei M."/>
            <person name="Molnar A.P."/>
            <person name="Mule G."/>
            <person name="Ngan C.Y."/>
            <person name="Orejas M."/>
            <person name="Orosz E."/>
            <person name="Ouedraogo J.P."/>
            <person name="Overkamp K.M."/>
            <person name="Park H.-S."/>
            <person name="Perrone G."/>
            <person name="Piumi F."/>
            <person name="Punt P.J."/>
            <person name="Ram A.F."/>
            <person name="Ramon A."/>
            <person name="Rauscher S."/>
            <person name="Record E."/>
            <person name="Riano-Pachon D.M."/>
            <person name="Robert V."/>
            <person name="Roehrig J."/>
            <person name="Ruller R."/>
            <person name="Salamov A."/>
            <person name="Salih N.S."/>
            <person name="Samson R.A."/>
            <person name="Sandor E."/>
            <person name="Sanguinetti M."/>
            <person name="Schuetze T."/>
            <person name="Sepcic K."/>
            <person name="Shelest E."/>
            <person name="Sherlock G."/>
            <person name="Sophianopoulou V."/>
            <person name="Squina F.M."/>
            <person name="Sun H."/>
            <person name="Susca A."/>
            <person name="Todd R.B."/>
            <person name="Tsang A."/>
            <person name="Unkles S.E."/>
            <person name="van de Wiele N."/>
            <person name="van Rossen-Uffink D."/>
            <person name="Oliveira J.V."/>
            <person name="Vesth T.C."/>
            <person name="Visser J."/>
            <person name="Yu J.-H."/>
            <person name="Zhou M."/>
            <person name="Andersen M.R."/>
            <person name="Archer D.B."/>
            <person name="Baker S.E."/>
            <person name="Benoit I."/>
            <person name="Brakhage A.A."/>
            <person name="Braus G.H."/>
            <person name="Fischer R."/>
            <person name="Frisvad J.C."/>
            <person name="Goldman G.H."/>
            <person name="Houbraken J."/>
            <person name="Oakley B."/>
            <person name="Pocsi I."/>
            <person name="Scazzocchio C."/>
            <person name="Seiboth B."/>
            <person name="vanKuyk P.A."/>
            <person name="Wortman J."/>
            <person name="Dyer P.S."/>
            <person name="Grigoriev I.V."/>
        </authorList>
    </citation>
    <scope>NUCLEOTIDE SEQUENCE [LARGE SCALE GENOMIC DNA]</scope>
    <source>
        <strain evidence="2">CBS 516.65</strain>
    </source>
</reference>
<evidence type="ECO:0000313" key="2">
    <source>
        <dbReference type="Proteomes" id="UP000184300"/>
    </source>
</evidence>
<dbReference type="GeneID" id="34459649"/>
<accession>A0A1L9VNA9</accession>
<dbReference type="RefSeq" id="XP_022402101.1">
    <property type="nucleotide sequence ID" value="XM_022543388.1"/>
</dbReference>
<gene>
    <name evidence="1" type="ORF">ASPGLDRAFT_24447</name>
</gene>
<organism evidence="1 2">
    <name type="scientific">Aspergillus glaucus CBS 516.65</name>
    <dbReference type="NCBI Taxonomy" id="1160497"/>
    <lineage>
        <taxon>Eukaryota</taxon>
        <taxon>Fungi</taxon>
        <taxon>Dikarya</taxon>
        <taxon>Ascomycota</taxon>
        <taxon>Pezizomycotina</taxon>
        <taxon>Eurotiomycetes</taxon>
        <taxon>Eurotiomycetidae</taxon>
        <taxon>Eurotiales</taxon>
        <taxon>Aspergillaceae</taxon>
        <taxon>Aspergillus</taxon>
        <taxon>Aspergillus subgen. Aspergillus</taxon>
    </lineage>
</organism>
<dbReference type="EMBL" id="KV878894">
    <property type="protein sequence ID" value="OJJ85403.1"/>
    <property type="molecule type" value="Genomic_DNA"/>
</dbReference>
<name>A0A1L9VNA9_ASPGL</name>
<protein>
    <submittedName>
        <fullName evidence="1">Uncharacterized protein</fullName>
    </submittedName>
</protein>
<dbReference type="AlphaFoldDB" id="A0A1L9VNA9"/>
<dbReference type="VEuPathDB" id="FungiDB:ASPGLDRAFT_24447"/>
<keyword evidence="2" id="KW-1185">Reference proteome</keyword>
<dbReference type="Proteomes" id="UP000184300">
    <property type="component" value="Unassembled WGS sequence"/>
</dbReference>
<evidence type="ECO:0000313" key="1">
    <source>
        <dbReference type="EMBL" id="OJJ85403.1"/>
    </source>
</evidence>
<sequence>MRAMQPDIPMTAEQVLESVGRYKMKSINDFTHFESTSKIDPLDQYSFPDATEELTKDWPWDEAERLVKRSTSLQNMLGALETNTKVKDIVEDSKHWPVDKDFEEVIACQENPTWSPIASLVAKDEIKFPHFIVLMSHNDTEGNDNFLLRDSCHDDNPDEAPII</sequence>